<feature type="transmembrane region" description="Helical" evidence="2">
    <location>
        <begin position="827"/>
        <end position="854"/>
    </location>
</feature>
<gene>
    <name evidence="5" type="ORF">CCHOA_00745</name>
</gene>
<reference evidence="5 6" key="1">
    <citation type="submission" date="2018-11" db="EMBL/GenBank/DDBJ databases">
        <authorList>
            <person name="Kleinhagauer T."/>
            <person name="Glaeser S.P."/>
            <person name="Spergser J."/>
            <person name="Ruckert C."/>
            <person name="Kaempfer P."/>
            <person name="Busse H.-J."/>
        </authorList>
    </citation>
    <scope>NUCLEOTIDE SEQUENCE [LARGE SCALE GENOMIC DNA]</scope>
    <source>
        <strain evidence="5 6">200CH</strain>
    </source>
</reference>
<keyword evidence="2" id="KW-0812">Transmembrane</keyword>
<evidence type="ECO:0000256" key="3">
    <source>
        <dbReference type="SAM" id="SignalP"/>
    </source>
</evidence>
<protein>
    <submittedName>
        <fullName evidence="5">Htaa</fullName>
    </submittedName>
</protein>
<keyword evidence="3" id="KW-0732">Signal</keyword>
<feature type="signal peptide" evidence="3">
    <location>
        <begin position="1"/>
        <end position="35"/>
    </location>
</feature>
<keyword evidence="6" id="KW-1185">Reference proteome</keyword>
<feature type="chain" id="PRO_5018064516" evidence="3">
    <location>
        <begin position="36"/>
        <end position="857"/>
    </location>
</feature>
<organism evidence="5 6">
    <name type="scientific">Corynebacterium choanae</name>
    <dbReference type="NCBI Taxonomy" id="1862358"/>
    <lineage>
        <taxon>Bacteria</taxon>
        <taxon>Bacillati</taxon>
        <taxon>Actinomycetota</taxon>
        <taxon>Actinomycetes</taxon>
        <taxon>Mycobacteriales</taxon>
        <taxon>Corynebacteriaceae</taxon>
        <taxon>Corynebacterium</taxon>
    </lineage>
</organism>
<accession>A0A3G6J6N0</accession>
<feature type="compositionally biased region" description="Polar residues" evidence="1">
    <location>
        <begin position="815"/>
        <end position="825"/>
    </location>
</feature>
<dbReference type="EMBL" id="CP033896">
    <property type="protein sequence ID" value="AZA12578.1"/>
    <property type="molecule type" value="Genomic_DNA"/>
</dbReference>
<keyword evidence="2" id="KW-1133">Transmembrane helix</keyword>
<dbReference type="InterPro" id="IPR007331">
    <property type="entry name" value="Htaa"/>
</dbReference>
<feature type="region of interest" description="Disordered" evidence="1">
    <location>
        <begin position="610"/>
        <end position="826"/>
    </location>
</feature>
<proteinExistence type="predicted"/>
<dbReference type="AlphaFoldDB" id="A0A3G6J6N0"/>
<feature type="domain" description="Htaa" evidence="4">
    <location>
        <begin position="52"/>
        <end position="224"/>
    </location>
</feature>
<dbReference type="OrthoDB" id="7210788at2"/>
<evidence type="ECO:0000313" key="6">
    <source>
        <dbReference type="Proteomes" id="UP000269019"/>
    </source>
</evidence>
<feature type="compositionally biased region" description="Acidic residues" evidence="1">
    <location>
        <begin position="683"/>
        <end position="708"/>
    </location>
</feature>
<dbReference type="RefSeq" id="WP_123925759.1">
    <property type="nucleotide sequence ID" value="NZ_CP033896.1"/>
</dbReference>
<feature type="compositionally biased region" description="Polar residues" evidence="1">
    <location>
        <begin position="723"/>
        <end position="742"/>
    </location>
</feature>
<dbReference type="Pfam" id="PF04213">
    <property type="entry name" value="HtaA"/>
    <property type="match status" value="1"/>
</dbReference>
<dbReference type="SUPFAM" id="SSF50998">
    <property type="entry name" value="Quinoprotein alcohol dehydrogenase-like"/>
    <property type="match status" value="1"/>
</dbReference>
<dbReference type="Proteomes" id="UP000269019">
    <property type="component" value="Chromosome"/>
</dbReference>
<feature type="compositionally biased region" description="Low complexity" evidence="1">
    <location>
        <begin position="753"/>
        <end position="769"/>
    </location>
</feature>
<evidence type="ECO:0000256" key="1">
    <source>
        <dbReference type="SAM" id="MobiDB-lite"/>
    </source>
</evidence>
<evidence type="ECO:0000313" key="5">
    <source>
        <dbReference type="EMBL" id="AZA12578.1"/>
    </source>
</evidence>
<dbReference type="InterPro" id="IPR011047">
    <property type="entry name" value="Quinoprotein_ADH-like_sf"/>
</dbReference>
<evidence type="ECO:0000259" key="4">
    <source>
        <dbReference type="Pfam" id="PF04213"/>
    </source>
</evidence>
<sequence precursor="true">MQPPAIRSTRSRTIAAALACSLMFSPPLLITPAQADPDTTHTSTNPQTAVGLDWGLRASFVSYVGGATVVDSGATKLFSSDDADEHTTENAYRFTLADAGYDSATHTTTAAFSGRVEFFQYCNGQTPARGNCDLELTFVNPKIVITDDDAYLTMDVRSKQYPAGDVFEKTGARVADLDLSAATVATTDGVTTWTNIVPMLAADGVKAFSGFYDAGEALAPLSFSYVGEGAPSTGREAGWKLTAQQRTSVTADGARLFAADDAVIVAGKDTIEVLDGKTLAQRHTVAVAEGRKNVLAGLTGDGGVVFVDGREVKVLSIADGSTAVLATLPESAPYSGQGPVALTVTAVTDGWQAAIVINRGNATAELQVVSGRGNAVRETAVYPIVDPRTTIDELAHVPDEQKASWIVTLVGEDYSFSSMRDLVSADDGSYLLLSQSSVYVSDEESHRVPPLRITVDEDAKTASVTYLAGSDAIPAMRPSSMQMTGNTVVFATDSWRDGQVASYTYADGSLQSVHGPDTITVDDSTLGEIAGVHIVDDSTALISAVSDSSIHWVNLDDHSVESAVAIPNAKDTDGPYRSLVQADAGTIYVLGIVMDNSTWEEYLQVNKLTKVEPTQPPAEDESSLEGKLPPITTPDDPDTPETADTSTGSKPDTPEESPEEPVVETPADGDAAQDNGGVGNDDGPQEGDSESTDTAGQDDEAQPEEADDPAPQPTQPDEAEGNTDASDSADTANQPADGTTVGQPEQPTEEPETPALPEQPSGEPEQPGSDENSATDDVADQPADVTPDEDKPAVNTPTESSPAADGDKKPAEQRPTGQASGSSIPSIFGAVGGAFAAGLLAVASLVALIFTVLLPRG</sequence>
<name>A0A3G6J6N0_9CORY</name>
<dbReference type="KEGG" id="ccho:CCHOA_00745"/>
<evidence type="ECO:0000256" key="2">
    <source>
        <dbReference type="SAM" id="Phobius"/>
    </source>
</evidence>
<keyword evidence="2" id="KW-0472">Membrane</keyword>